<feature type="region of interest" description="Disordered" evidence="1">
    <location>
        <begin position="68"/>
        <end position="109"/>
    </location>
</feature>
<dbReference type="AlphaFoldDB" id="A0A4U5M2Z7"/>
<comment type="caution">
    <text evidence="2">The sequence shown here is derived from an EMBL/GenBank/DDBJ whole genome shotgun (WGS) entry which is preliminary data.</text>
</comment>
<feature type="region of interest" description="Disordered" evidence="1">
    <location>
        <begin position="1"/>
        <end position="30"/>
    </location>
</feature>
<proteinExistence type="predicted"/>
<organism evidence="2 3">
    <name type="scientific">Steinernema carpocapsae</name>
    <name type="common">Entomopathogenic nematode</name>
    <dbReference type="NCBI Taxonomy" id="34508"/>
    <lineage>
        <taxon>Eukaryota</taxon>
        <taxon>Metazoa</taxon>
        <taxon>Ecdysozoa</taxon>
        <taxon>Nematoda</taxon>
        <taxon>Chromadorea</taxon>
        <taxon>Rhabditida</taxon>
        <taxon>Tylenchina</taxon>
        <taxon>Panagrolaimomorpha</taxon>
        <taxon>Strongyloidoidea</taxon>
        <taxon>Steinernematidae</taxon>
        <taxon>Steinernema</taxon>
    </lineage>
</organism>
<dbReference type="Proteomes" id="UP000298663">
    <property type="component" value="Unassembled WGS sequence"/>
</dbReference>
<protein>
    <submittedName>
        <fullName evidence="2">Uncharacterized protein</fullName>
    </submittedName>
</protein>
<accession>A0A4U5M2Z7</accession>
<dbReference type="EMBL" id="AZBU02000010">
    <property type="protein sequence ID" value="TKR63114.1"/>
    <property type="molecule type" value="Genomic_DNA"/>
</dbReference>
<sequence>MVRRVATMGEEAVEKGDEAKLRGADPGRGAPEAEICEGLVQDVGVGAGSGRSSGVPDGERVCGRVDDAADAAEDASNSVLGGDEGNGAEENDEGDFSDHFSYSILERNK</sequence>
<name>A0A4U5M2Z7_STECR</name>
<reference evidence="2 3" key="2">
    <citation type="journal article" date="2019" name="G3 (Bethesda)">
        <title>Hybrid Assembly of the Genome of the Entomopathogenic Nematode Steinernema carpocapsae Identifies the X-Chromosome.</title>
        <authorList>
            <person name="Serra L."/>
            <person name="Macchietto M."/>
            <person name="Macias-Munoz A."/>
            <person name="McGill C.J."/>
            <person name="Rodriguez I.M."/>
            <person name="Rodriguez B."/>
            <person name="Murad R."/>
            <person name="Mortazavi A."/>
        </authorList>
    </citation>
    <scope>NUCLEOTIDE SEQUENCE [LARGE SCALE GENOMIC DNA]</scope>
    <source>
        <strain evidence="2 3">ALL</strain>
    </source>
</reference>
<evidence type="ECO:0000313" key="3">
    <source>
        <dbReference type="Proteomes" id="UP000298663"/>
    </source>
</evidence>
<gene>
    <name evidence="2" type="ORF">L596_026989</name>
</gene>
<keyword evidence="3" id="KW-1185">Reference proteome</keyword>
<feature type="compositionally biased region" description="Basic and acidic residues" evidence="1">
    <location>
        <begin position="12"/>
        <end position="25"/>
    </location>
</feature>
<reference evidence="2 3" key="1">
    <citation type="journal article" date="2015" name="Genome Biol.">
        <title>Comparative genomics of Steinernema reveals deeply conserved gene regulatory networks.</title>
        <authorList>
            <person name="Dillman A.R."/>
            <person name="Macchietto M."/>
            <person name="Porter C.F."/>
            <person name="Rogers A."/>
            <person name="Williams B."/>
            <person name="Antoshechkin I."/>
            <person name="Lee M.M."/>
            <person name="Goodwin Z."/>
            <person name="Lu X."/>
            <person name="Lewis E.E."/>
            <person name="Goodrich-Blair H."/>
            <person name="Stock S.P."/>
            <person name="Adams B.J."/>
            <person name="Sternberg P.W."/>
            <person name="Mortazavi A."/>
        </authorList>
    </citation>
    <scope>NUCLEOTIDE SEQUENCE [LARGE SCALE GENOMIC DNA]</scope>
    <source>
        <strain evidence="2 3">ALL</strain>
    </source>
</reference>
<evidence type="ECO:0000256" key="1">
    <source>
        <dbReference type="SAM" id="MobiDB-lite"/>
    </source>
</evidence>
<feature type="compositionally biased region" description="Acidic residues" evidence="1">
    <location>
        <begin position="86"/>
        <end position="95"/>
    </location>
</feature>
<evidence type="ECO:0000313" key="2">
    <source>
        <dbReference type="EMBL" id="TKR63114.1"/>
    </source>
</evidence>